<evidence type="ECO:0000256" key="1">
    <source>
        <dbReference type="SAM" id="MobiDB-lite"/>
    </source>
</evidence>
<dbReference type="Proteomes" id="UP001054252">
    <property type="component" value="Unassembled WGS sequence"/>
</dbReference>
<protein>
    <submittedName>
        <fullName evidence="2">Uncharacterized protein</fullName>
    </submittedName>
</protein>
<name>A0AAV5JNN1_9ROSI</name>
<proteinExistence type="predicted"/>
<evidence type="ECO:0000313" key="2">
    <source>
        <dbReference type="EMBL" id="GKV12963.1"/>
    </source>
</evidence>
<comment type="caution">
    <text evidence="2">The sequence shown here is derived from an EMBL/GenBank/DDBJ whole genome shotgun (WGS) entry which is preliminary data.</text>
</comment>
<sequence>MDQRKSSSNQCHVQFDGYGATPDGCRSRKRIHQPVTTPLAAIPAGSSIPSPTPLLVNYTSWTANQTFNLGDYLIFRTINEPNRDTDLQPHYIDASDKDTLQYN</sequence>
<evidence type="ECO:0000313" key="3">
    <source>
        <dbReference type="Proteomes" id="UP001054252"/>
    </source>
</evidence>
<accession>A0AAV5JNN1</accession>
<keyword evidence="3" id="KW-1185">Reference proteome</keyword>
<organism evidence="2 3">
    <name type="scientific">Rubroshorea leprosula</name>
    <dbReference type="NCBI Taxonomy" id="152421"/>
    <lineage>
        <taxon>Eukaryota</taxon>
        <taxon>Viridiplantae</taxon>
        <taxon>Streptophyta</taxon>
        <taxon>Embryophyta</taxon>
        <taxon>Tracheophyta</taxon>
        <taxon>Spermatophyta</taxon>
        <taxon>Magnoliopsida</taxon>
        <taxon>eudicotyledons</taxon>
        <taxon>Gunneridae</taxon>
        <taxon>Pentapetalae</taxon>
        <taxon>rosids</taxon>
        <taxon>malvids</taxon>
        <taxon>Malvales</taxon>
        <taxon>Dipterocarpaceae</taxon>
        <taxon>Rubroshorea</taxon>
    </lineage>
</organism>
<feature type="region of interest" description="Disordered" evidence="1">
    <location>
        <begin position="1"/>
        <end position="26"/>
    </location>
</feature>
<reference evidence="2 3" key="1">
    <citation type="journal article" date="2021" name="Commun. Biol.">
        <title>The genome of Shorea leprosula (Dipterocarpaceae) highlights the ecological relevance of drought in aseasonal tropical rainforests.</title>
        <authorList>
            <person name="Ng K.K.S."/>
            <person name="Kobayashi M.J."/>
            <person name="Fawcett J.A."/>
            <person name="Hatakeyama M."/>
            <person name="Paape T."/>
            <person name="Ng C.H."/>
            <person name="Ang C.C."/>
            <person name="Tnah L.H."/>
            <person name="Lee C.T."/>
            <person name="Nishiyama T."/>
            <person name="Sese J."/>
            <person name="O'Brien M.J."/>
            <person name="Copetti D."/>
            <person name="Mohd Noor M.I."/>
            <person name="Ong R.C."/>
            <person name="Putra M."/>
            <person name="Sireger I.Z."/>
            <person name="Indrioko S."/>
            <person name="Kosugi Y."/>
            <person name="Izuno A."/>
            <person name="Isagi Y."/>
            <person name="Lee S.L."/>
            <person name="Shimizu K.K."/>
        </authorList>
    </citation>
    <scope>NUCLEOTIDE SEQUENCE [LARGE SCALE GENOMIC DNA]</scope>
    <source>
        <strain evidence="2">214</strain>
    </source>
</reference>
<feature type="region of interest" description="Disordered" evidence="1">
    <location>
        <begin position="84"/>
        <end position="103"/>
    </location>
</feature>
<gene>
    <name evidence="2" type="ORF">SLEP1_g24046</name>
</gene>
<dbReference type="EMBL" id="BPVZ01000037">
    <property type="protein sequence ID" value="GKV12963.1"/>
    <property type="molecule type" value="Genomic_DNA"/>
</dbReference>
<dbReference type="AlphaFoldDB" id="A0AAV5JNN1"/>
<feature type="compositionally biased region" description="Polar residues" evidence="1">
    <location>
        <begin position="1"/>
        <end position="12"/>
    </location>
</feature>